<evidence type="ECO:0000256" key="5">
    <source>
        <dbReference type="ARBA" id="ARBA00022994"/>
    </source>
</evidence>
<dbReference type="Proteomes" id="UP000321408">
    <property type="component" value="Chromosome"/>
</dbReference>
<dbReference type="EC" id="1.8.98.1" evidence="9"/>
<evidence type="ECO:0000256" key="7">
    <source>
        <dbReference type="ARBA" id="ARBA00023004"/>
    </source>
</evidence>
<dbReference type="PROSITE" id="PS00198">
    <property type="entry name" value="4FE4S_FER_1"/>
    <property type="match status" value="2"/>
</dbReference>
<evidence type="ECO:0000256" key="3">
    <source>
        <dbReference type="ARBA" id="ARBA00022485"/>
    </source>
</evidence>
<dbReference type="PROSITE" id="PS51379">
    <property type="entry name" value="4FE4S_FER_2"/>
    <property type="match status" value="1"/>
</dbReference>
<dbReference type="GO" id="GO:0051539">
    <property type="term" value="F:4 iron, 4 sulfur cluster binding"/>
    <property type="evidence" value="ECO:0007669"/>
    <property type="project" value="UniProtKB-KW"/>
</dbReference>
<evidence type="ECO:0000256" key="6">
    <source>
        <dbReference type="ARBA" id="ARBA00023002"/>
    </source>
</evidence>
<accession>A0A5B9D8C7</accession>
<dbReference type="GO" id="GO:0051912">
    <property type="term" value="F:CoB--CoM heterodisulfide reductase activity"/>
    <property type="evidence" value="ECO:0007669"/>
    <property type="project" value="UniProtKB-EC"/>
</dbReference>
<evidence type="ECO:0000256" key="4">
    <source>
        <dbReference type="ARBA" id="ARBA00022723"/>
    </source>
</evidence>
<comment type="similarity">
    <text evidence="2">Belongs to the HdrC family.</text>
</comment>
<evidence type="ECO:0000256" key="8">
    <source>
        <dbReference type="ARBA" id="ARBA00023014"/>
    </source>
</evidence>
<dbReference type="EMBL" id="CP042905">
    <property type="protein sequence ID" value="QEE15313.2"/>
    <property type="molecule type" value="Genomic_DNA"/>
</dbReference>
<dbReference type="InterPro" id="IPR009051">
    <property type="entry name" value="Helical_ferredxn"/>
</dbReference>
<sequence>MINKSKLIKYSSEYSDELSVDEDLKKIRSCIQCGMCTSVCPSGSFTALVTRKIMRKALAGVHSVLSEPDIWYCSTCFNCYERCPRTIPVTNVILKLRNMAVREGYLPDALKNVIKNLANTGHAVPLGGADSKWAKLRELHKLDKIPPTVHKFPEALDELFTLLDKIKFNARIPYR</sequence>
<reference evidence="9 10" key="1">
    <citation type="journal article" date="2020" name="Nature">
        <title>Isolation of an archaeon at the prokaryote-eukaryote interface.</title>
        <authorList>
            <person name="Imachi H."/>
            <person name="Nobu M.K."/>
            <person name="Nakahara N."/>
            <person name="Morono Y."/>
            <person name="Ogawara M."/>
            <person name="Takaki Y."/>
            <person name="Takano Y."/>
            <person name="Uematsu K."/>
            <person name="Ikuta T."/>
            <person name="Ito M."/>
            <person name="Matsui Y."/>
            <person name="Miyazaki M."/>
            <person name="Murata K."/>
            <person name="Saito Y."/>
            <person name="Sakai S."/>
            <person name="Song C."/>
            <person name="Tasumi E."/>
            <person name="Yamanaka Y."/>
            <person name="Yamaguchi T."/>
            <person name="Kamagata Y."/>
            <person name="Tamaki H."/>
            <person name="Takai K."/>
        </authorList>
    </citation>
    <scope>NUCLEOTIDE SEQUENCE [LARGE SCALE GENOMIC DNA]</scope>
    <source>
        <strain evidence="9 10">MK-D1</strain>
    </source>
</reference>
<dbReference type="GO" id="GO:0005886">
    <property type="term" value="C:plasma membrane"/>
    <property type="evidence" value="ECO:0007669"/>
    <property type="project" value="TreeGrafter"/>
</dbReference>
<reference evidence="9 10" key="2">
    <citation type="journal article" date="2024" name="Int. J. Syst. Evol. Microbiol.">
        <title>Promethearchaeum syntrophicum gen. nov., sp. nov., an anaerobic, obligately syntrophic archaeon, the first isolate of the lineage 'Asgard' archaea, and proposal of the new archaeal phylum Promethearchaeota phyl. nov. and kingdom Promethearchaeati regn. nov.</title>
        <authorList>
            <person name="Imachi H."/>
            <person name="Nobu M.K."/>
            <person name="Kato S."/>
            <person name="Takaki Y."/>
            <person name="Miyazaki M."/>
            <person name="Miyata M."/>
            <person name="Ogawara M."/>
            <person name="Saito Y."/>
            <person name="Sakai S."/>
            <person name="Tahara Y.O."/>
            <person name="Takano Y."/>
            <person name="Tasumi E."/>
            <person name="Uematsu K."/>
            <person name="Yoshimura T."/>
            <person name="Itoh T."/>
            <person name="Ohkuma M."/>
            <person name="Takai K."/>
        </authorList>
    </citation>
    <scope>NUCLEOTIDE SEQUENCE [LARGE SCALE GENOMIC DNA]</scope>
    <source>
        <strain evidence="9 10">MK-D1</strain>
    </source>
</reference>
<dbReference type="PANTHER" id="PTHR43255">
    <property type="entry name" value="IRON-SULFUR-BINDING OXIDOREDUCTASE FADF-RELATED-RELATED"/>
    <property type="match status" value="1"/>
</dbReference>
<dbReference type="AlphaFoldDB" id="A0A5B9D8C7"/>
<dbReference type="NCBIfam" id="TIGR03290">
    <property type="entry name" value="CoB_CoM_SS_C"/>
    <property type="match status" value="1"/>
</dbReference>
<evidence type="ECO:0000313" key="10">
    <source>
        <dbReference type="Proteomes" id="UP000321408"/>
    </source>
</evidence>
<protein>
    <submittedName>
        <fullName evidence="9">CoB--CoM heterodisulfide reductase subunit C</fullName>
        <ecNumber evidence="9">1.8.98.1</ecNumber>
    </submittedName>
</protein>
<dbReference type="InterPro" id="IPR051460">
    <property type="entry name" value="HdrC_iron-sulfur_subunit"/>
</dbReference>
<comment type="pathway">
    <text evidence="1">Cofactor metabolism; coenzyme M-coenzyme B heterodisulfide reduction; coenzyme B and coenzyme M from coenzyme M-coenzyme B heterodisulfide: step 1/1.</text>
</comment>
<dbReference type="UniPathway" id="UPA00647">
    <property type="reaction ID" value="UER00700"/>
</dbReference>
<keyword evidence="5" id="KW-0484">Methanogenesis</keyword>
<keyword evidence="4" id="KW-0479">Metal-binding</keyword>
<evidence type="ECO:0000256" key="1">
    <source>
        <dbReference type="ARBA" id="ARBA00004808"/>
    </source>
</evidence>
<gene>
    <name evidence="9" type="primary">hdrC</name>
    <name evidence="9" type="ORF">DSAG12_01138</name>
</gene>
<keyword evidence="3" id="KW-0004">4Fe-4S</keyword>
<dbReference type="InterPro" id="IPR017900">
    <property type="entry name" value="4Fe4S_Fe_S_CS"/>
</dbReference>
<dbReference type="SUPFAM" id="SSF46548">
    <property type="entry name" value="alpha-helical ferredoxin"/>
    <property type="match status" value="1"/>
</dbReference>
<dbReference type="PANTHER" id="PTHR43255:SF1">
    <property type="entry name" value="IRON-SULFUR-BINDING OXIDOREDUCTASE FADF-RELATED"/>
    <property type="match status" value="1"/>
</dbReference>
<dbReference type="InterPro" id="IPR017680">
    <property type="entry name" value="CoB/CoM_hetero-S_Rdtase_csu"/>
</dbReference>
<name>A0A5B9D8C7_9ARCH</name>
<proteinExistence type="inferred from homology"/>
<keyword evidence="6 9" id="KW-0560">Oxidoreductase</keyword>
<dbReference type="Pfam" id="PF13183">
    <property type="entry name" value="Fer4_8"/>
    <property type="match status" value="1"/>
</dbReference>
<evidence type="ECO:0000313" key="9">
    <source>
        <dbReference type="EMBL" id="QEE15313.2"/>
    </source>
</evidence>
<dbReference type="GO" id="GO:0046872">
    <property type="term" value="F:metal ion binding"/>
    <property type="evidence" value="ECO:0007669"/>
    <property type="project" value="UniProtKB-KW"/>
</dbReference>
<dbReference type="InterPro" id="IPR017896">
    <property type="entry name" value="4Fe4S_Fe-S-bd"/>
</dbReference>
<dbReference type="GO" id="GO:0015948">
    <property type="term" value="P:methanogenesis"/>
    <property type="evidence" value="ECO:0007669"/>
    <property type="project" value="UniProtKB-KW"/>
</dbReference>
<keyword evidence="7" id="KW-0408">Iron</keyword>
<organism evidence="9 10">
    <name type="scientific">Promethearchaeum syntrophicum</name>
    <dbReference type="NCBI Taxonomy" id="2594042"/>
    <lineage>
        <taxon>Archaea</taxon>
        <taxon>Promethearchaeati</taxon>
        <taxon>Promethearchaeota</taxon>
        <taxon>Promethearchaeia</taxon>
        <taxon>Promethearchaeales</taxon>
        <taxon>Promethearchaeaceae</taxon>
        <taxon>Promethearchaeum</taxon>
    </lineage>
</organism>
<keyword evidence="10" id="KW-1185">Reference proteome</keyword>
<evidence type="ECO:0000256" key="2">
    <source>
        <dbReference type="ARBA" id="ARBA00007097"/>
    </source>
</evidence>
<dbReference type="Gene3D" id="1.10.1060.10">
    <property type="entry name" value="Alpha-helical ferredoxin"/>
    <property type="match status" value="1"/>
</dbReference>
<dbReference type="KEGG" id="psyt:DSAG12_01138"/>
<keyword evidence="8" id="KW-0411">Iron-sulfur</keyword>